<evidence type="ECO:0000313" key="1">
    <source>
        <dbReference type="EMBL" id="TVP42020.1"/>
    </source>
</evidence>
<dbReference type="OrthoDB" id="9392at2157"/>
<gene>
    <name evidence="1" type="ORF">NARC_10426</name>
</gene>
<dbReference type="Proteomes" id="UP000315289">
    <property type="component" value="Unassembled WGS sequence"/>
</dbReference>
<name>A0A557SZI3_9ARCH</name>
<sequence length="97" mass="11715">MYKQRIAFSDRLMRFTNISLYEALIEIWKRSKEFNITDLSHMFMTMSCLRCGNMMIWLNGSISHRHDIQYYECKHCNIKVVKYPDDQIIEVEDGNRV</sequence>
<evidence type="ECO:0000313" key="2">
    <source>
        <dbReference type="Proteomes" id="UP000315289"/>
    </source>
</evidence>
<reference evidence="1 2" key="1">
    <citation type="journal article" date="2019" name="Front. Microbiol.">
        <title>Ammonia Oxidation by the Arctic Terrestrial Thaumarchaeote Candidatus Nitrosocosmicus arcticus Is Stimulated by Increasing Temperatures.</title>
        <authorList>
            <person name="Alves R.J.E."/>
            <person name="Kerou M."/>
            <person name="Zappe A."/>
            <person name="Bittner R."/>
            <person name="Abby S.S."/>
            <person name="Schmidt H.A."/>
            <person name="Pfeifer K."/>
            <person name="Schleper C."/>
        </authorList>
    </citation>
    <scope>NUCLEOTIDE SEQUENCE [LARGE SCALE GENOMIC DNA]</scope>
    <source>
        <strain evidence="1 2">Kfb</strain>
    </source>
</reference>
<dbReference type="AlphaFoldDB" id="A0A557SZI3"/>
<organism evidence="1 2">
    <name type="scientific">Candidatus Nitrosocosmicus arcticus</name>
    <dbReference type="NCBI Taxonomy" id="2035267"/>
    <lineage>
        <taxon>Archaea</taxon>
        <taxon>Nitrososphaerota</taxon>
        <taxon>Nitrososphaeria</taxon>
        <taxon>Nitrososphaerales</taxon>
        <taxon>Nitrososphaeraceae</taxon>
        <taxon>Candidatus Nitrosocosmicus</taxon>
    </lineage>
</organism>
<dbReference type="EMBL" id="VOAH01000001">
    <property type="protein sequence ID" value="TVP42020.1"/>
    <property type="molecule type" value="Genomic_DNA"/>
</dbReference>
<comment type="caution">
    <text evidence="1">The sequence shown here is derived from an EMBL/GenBank/DDBJ whole genome shotgun (WGS) entry which is preliminary data.</text>
</comment>
<proteinExistence type="predicted"/>
<protein>
    <submittedName>
        <fullName evidence="1">Uncharacterized protein</fullName>
    </submittedName>
</protein>
<accession>A0A557SZI3</accession>
<keyword evidence="2" id="KW-1185">Reference proteome</keyword>